<gene>
    <name evidence="3" type="ORF">CDCA_CDCA08G2409</name>
</gene>
<dbReference type="AlphaFoldDB" id="A0AAV9IVS2"/>
<name>A0AAV9IVS2_CYACA</name>
<dbReference type="EMBL" id="JANCYW010000008">
    <property type="protein sequence ID" value="KAK4536384.1"/>
    <property type="molecule type" value="Genomic_DNA"/>
</dbReference>
<dbReference type="InterPro" id="IPR012340">
    <property type="entry name" value="NA-bd_OB-fold"/>
</dbReference>
<comment type="caution">
    <text evidence="3">The sequence shown here is derived from an EMBL/GenBank/DDBJ whole genome shotgun (WGS) entry which is preliminary data.</text>
</comment>
<dbReference type="Gene3D" id="2.40.50.140">
    <property type="entry name" value="Nucleic acid-binding proteins"/>
    <property type="match status" value="1"/>
</dbReference>
<proteinExistence type="predicted"/>
<accession>A0AAV9IVS2</accession>
<keyword evidence="2" id="KW-0271">Exosome</keyword>
<dbReference type="PANTHER" id="PTHR12686:SF8">
    <property type="entry name" value="EXOSOME COMPLEX COMPONENT CSL4"/>
    <property type="match status" value="1"/>
</dbReference>
<protein>
    <submittedName>
        <fullName evidence="3">Uncharacterized protein</fullName>
    </submittedName>
</protein>
<dbReference type="Proteomes" id="UP001301350">
    <property type="component" value="Unassembled WGS sequence"/>
</dbReference>
<dbReference type="GO" id="GO:0005737">
    <property type="term" value="C:cytoplasm"/>
    <property type="evidence" value="ECO:0007669"/>
    <property type="project" value="TreeGrafter"/>
</dbReference>
<evidence type="ECO:0000313" key="4">
    <source>
        <dbReference type="Proteomes" id="UP001301350"/>
    </source>
</evidence>
<evidence type="ECO:0000256" key="2">
    <source>
        <dbReference type="ARBA" id="ARBA00022835"/>
    </source>
</evidence>
<dbReference type="PANTHER" id="PTHR12686">
    <property type="entry name" value="3'-5' EXORIBONUCLEASE CSL4-RELATED"/>
    <property type="match status" value="1"/>
</dbReference>
<dbReference type="SUPFAM" id="SSF110324">
    <property type="entry name" value="Ribosomal L27 protein-like"/>
    <property type="match status" value="1"/>
</dbReference>
<reference evidence="3 4" key="1">
    <citation type="submission" date="2022-07" db="EMBL/GenBank/DDBJ databases">
        <title>Genome-wide signatures of adaptation to extreme environments.</title>
        <authorList>
            <person name="Cho C.H."/>
            <person name="Yoon H.S."/>
        </authorList>
    </citation>
    <scope>NUCLEOTIDE SEQUENCE [LARGE SCALE GENOMIC DNA]</scope>
    <source>
        <strain evidence="3 4">DBV 063 E5</strain>
    </source>
</reference>
<dbReference type="GO" id="GO:0006396">
    <property type="term" value="P:RNA processing"/>
    <property type="evidence" value="ECO:0007669"/>
    <property type="project" value="InterPro"/>
</dbReference>
<dbReference type="GO" id="GO:0005730">
    <property type="term" value="C:nucleolus"/>
    <property type="evidence" value="ECO:0007669"/>
    <property type="project" value="UniProtKB-SubCell"/>
</dbReference>
<dbReference type="SUPFAM" id="SSF50249">
    <property type="entry name" value="Nucleic acid-binding proteins"/>
    <property type="match status" value="1"/>
</dbReference>
<dbReference type="InterPro" id="IPR039771">
    <property type="entry name" value="Csl4"/>
</dbReference>
<dbReference type="GO" id="GO:0000176">
    <property type="term" value="C:nuclear exosome (RNase complex)"/>
    <property type="evidence" value="ECO:0007669"/>
    <property type="project" value="TreeGrafter"/>
</dbReference>
<evidence type="ECO:0000256" key="1">
    <source>
        <dbReference type="ARBA" id="ARBA00004604"/>
    </source>
</evidence>
<keyword evidence="4" id="KW-1185">Reference proteome</keyword>
<organism evidence="3 4">
    <name type="scientific">Cyanidium caldarium</name>
    <name type="common">Red alga</name>
    <dbReference type="NCBI Taxonomy" id="2771"/>
    <lineage>
        <taxon>Eukaryota</taxon>
        <taxon>Rhodophyta</taxon>
        <taxon>Bangiophyceae</taxon>
        <taxon>Cyanidiales</taxon>
        <taxon>Cyanidiaceae</taxon>
        <taxon>Cyanidium</taxon>
    </lineage>
</organism>
<evidence type="ECO:0000313" key="3">
    <source>
        <dbReference type="EMBL" id="KAK4536384.1"/>
    </source>
</evidence>
<comment type="subcellular location">
    <subcellularLocation>
        <location evidence="1">Nucleus</location>
        <location evidence="1">Nucleolus</location>
    </subcellularLocation>
</comment>
<sequence length="171" mass="18685">MQRRVVLPGDSIAPVGEVFAADGAGVHERDGYFCASRYGVLDMVVSTGPQHFVQVLPVRRARGEVVRPRRLVPAVGDRVLCQVVRTGRRQALAAILRVEDDDDLRGEFYGVIRQQNATVKASTDTPVYELFQPAEVLWAHVVALGDRRHLFLSTAEPDTGVVSPGGTLVAR</sequence>